<dbReference type="Pfam" id="PF24621">
    <property type="entry name" value="DHQS_C"/>
    <property type="match status" value="1"/>
</dbReference>
<evidence type="ECO:0000256" key="15">
    <source>
        <dbReference type="ARBA" id="ARBA00023027"/>
    </source>
</evidence>
<dbReference type="NCBIfam" id="TIGR01357">
    <property type="entry name" value="aroB"/>
    <property type="match status" value="1"/>
</dbReference>
<evidence type="ECO:0000256" key="11">
    <source>
        <dbReference type="ARBA" id="ARBA00022605"/>
    </source>
</evidence>
<evidence type="ECO:0000259" key="20">
    <source>
        <dbReference type="Pfam" id="PF24621"/>
    </source>
</evidence>
<keyword evidence="16" id="KW-0057">Aromatic amino acid biosynthesis</keyword>
<keyword evidence="15" id="KW-0520">NAD</keyword>
<dbReference type="InterPro" id="IPR030963">
    <property type="entry name" value="DHQ_synth_fam"/>
</dbReference>
<proteinExistence type="inferred from homology"/>
<keyword evidence="13" id="KW-0547">Nucleotide-binding</keyword>
<dbReference type="HAMAP" id="MF_00110">
    <property type="entry name" value="DHQ_synthase"/>
    <property type="match status" value="1"/>
</dbReference>
<dbReference type="InterPro" id="IPR056179">
    <property type="entry name" value="DHQS_C"/>
</dbReference>
<evidence type="ECO:0000256" key="1">
    <source>
        <dbReference type="ARBA" id="ARBA00001393"/>
    </source>
</evidence>
<name>A0A160TBP1_9ZZZZ</name>
<evidence type="ECO:0000256" key="9">
    <source>
        <dbReference type="ARBA" id="ARBA00017684"/>
    </source>
</evidence>
<dbReference type="GO" id="GO:0003856">
    <property type="term" value="F:3-dehydroquinate synthase activity"/>
    <property type="evidence" value="ECO:0007669"/>
    <property type="project" value="UniProtKB-EC"/>
</dbReference>
<gene>
    <name evidence="21" type="ORF">MGWOODY_Tha2147</name>
</gene>
<dbReference type="InterPro" id="IPR050071">
    <property type="entry name" value="Dehydroquinate_synthase"/>
</dbReference>
<dbReference type="PANTHER" id="PTHR43622:SF7">
    <property type="entry name" value="3-DEHYDROQUINATE SYNTHASE, CHLOROPLASTIC"/>
    <property type="match status" value="1"/>
</dbReference>
<protein>
    <recommendedName>
        <fullName evidence="9">3-dehydroquinate synthase</fullName>
        <ecNumber evidence="8">4.2.3.4</ecNumber>
    </recommendedName>
</protein>
<keyword evidence="18" id="KW-0170">Cobalt</keyword>
<evidence type="ECO:0000256" key="17">
    <source>
        <dbReference type="ARBA" id="ARBA00023239"/>
    </source>
</evidence>
<dbReference type="Pfam" id="PF01761">
    <property type="entry name" value="DHQ_synthase"/>
    <property type="match status" value="1"/>
</dbReference>
<dbReference type="InterPro" id="IPR030960">
    <property type="entry name" value="DHQS/DOIS_N"/>
</dbReference>
<dbReference type="FunFam" id="3.40.50.1970:FF:000001">
    <property type="entry name" value="3-dehydroquinate synthase"/>
    <property type="match status" value="1"/>
</dbReference>
<evidence type="ECO:0000259" key="19">
    <source>
        <dbReference type="Pfam" id="PF01761"/>
    </source>
</evidence>
<evidence type="ECO:0000256" key="8">
    <source>
        <dbReference type="ARBA" id="ARBA00013031"/>
    </source>
</evidence>
<evidence type="ECO:0000256" key="5">
    <source>
        <dbReference type="ARBA" id="ARBA00004496"/>
    </source>
</evidence>
<evidence type="ECO:0000256" key="16">
    <source>
        <dbReference type="ARBA" id="ARBA00023141"/>
    </source>
</evidence>
<evidence type="ECO:0000256" key="13">
    <source>
        <dbReference type="ARBA" id="ARBA00022741"/>
    </source>
</evidence>
<sequence length="363" mass="39305">MKTLTVELGDRSYPIFIGEGLLSNSELYTPYIHGRQVLIVTNETVAPLYLSAVKEALVGYQVDEVILPDGEAYKDLTTLNLIYDALLEKQHNRTTTLIALGGGVIGDMTGFAAASYQRGVNFIQVPTTLLSQVDSSVGGKTAVNHPLGKNMIGAFHQPQCVIADVSTLATLPKRELSAGMAEVIKYGLICDAEFYGWLGEHMTGLMSGDVELLSYAIQRSCQDKAEVVAQDETEGGIRAILNLGHTFGHAIESHQGYGNWLHGEAVGTGMLMAVDLGWRMGAVQKSEMLALRDMLLAAGLPVVGPRDMGPDDYVIRMQVDKKVLDGRIRLVLLKRIGEAYVTSDVPKELLLQTLQAGEQLGCV</sequence>
<dbReference type="AlphaFoldDB" id="A0A160TBP1"/>
<comment type="cofactor">
    <cofactor evidence="2">
        <name>NAD(+)</name>
        <dbReference type="ChEBI" id="CHEBI:57540"/>
    </cofactor>
</comment>
<comment type="pathway">
    <text evidence="6">Metabolic intermediate biosynthesis; chorismate biosynthesis; chorismate from D-erythrose 4-phosphate and phosphoenolpyruvate: step 2/7.</text>
</comment>
<feature type="domain" description="3-dehydroquinate synthase N-terminal" evidence="19">
    <location>
        <begin position="65"/>
        <end position="177"/>
    </location>
</feature>
<evidence type="ECO:0000256" key="7">
    <source>
        <dbReference type="ARBA" id="ARBA00005412"/>
    </source>
</evidence>
<evidence type="ECO:0000256" key="4">
    <source>
        <dbReference type="ARBA" id="ARBA00004229"/>
    </source>
</evidence>
<keyword evidence="17 21" id="KW-0456">Lyase</keyword>
<evidence type="ECO:0000256" key="10">
    <source>
        <dbReference type="ARBA" id="ARBA00022490"/>
    </source>
</evidence>
<organism evidence="21">
    <name type="scientific">hydrothermal vent metagenome</name>
    <dbReference type="NCBI Taxonomy" id="652676"/>
    <lineage>
        <taxon>unclassified sequences</taxon>
        <taxon>metagenomes</taxon>
        <taxon>ecological metagenomes</taxon>
    </lineage>
</organism>
<dbReference type="Gene3D" id="1.20.1090.10">
    <property type="entry name" value="Dehydroquinate synthase-like - alpha domain"/>
    <property type="match status" value="1"/>
</dbReference>
<evidence type="ECO:0000256" key="2">
    <source>
        <dbReference type="ARBA" id="ARBA00001911"/>
    </source>
</evidence>
<dbReference type="GO" id="GO:0009073">
    <property type="term" value="P:aromatic amino acid family biosynthetic process"/>
    <property type="evidence" value="ECO:0007669"/>
    <property type="project" value="UniProtKB-KW"/>
</dbReference>
<dbReference type="GO" id="GO:0046872">
    <property type="term" value="F:metal ion binding"/>
    <property type="evidence" value="ECO:0007669"/>
    <property type="project" value="UniProtKB-KW"/>
</dbReference>
<dbReference type="CDD" id="cd08195">
    <property type="entry name" value="DHQS"/>
    <property type="match status" value="1"/>
</dbReference>
<accession>A0A160TBP1</accession>
<evidence type="ECO:0000256" key="3">
    <source>
        <dbReference type="ARBA" id="ARBA00001941"/>
    </source>
</evidence>
<keyword evidence="10" id="KW-0963">Cytoplasm</keyword>
<dbReference type="EMBL" id="CZQC01000017">
    <property type="protein sequence ID" value="CUS40487.1"/>
    <property type="molecule type" value="Genomic_DNA"/>
</dbReference>
<dbReference type="PANTHER" id="PTHR43622">
    <property type="entry name" value="3-DEHYDROQUINATE SYNTHASE"/>
    <property type="match status" value="1"/>
</dbReference>
<dbReference type="EC" id="4.2.3.4" evidence="8"/>
<evidence type="ECO:0000256" key="12">
    <source>
        <dbReference type="ARBA" id="ARBA00022723"/>
    </source>
</evidence>
<comment type="cofactor">
    <cofactor evidence="3">
        <name>Co(2+)</name>
        <dbReference type="ChEBI" id="CHEBI:48828"/>
    </cofactor>
</comment>
<evidence type="ECO:0000256" key="14">
    <source>
        <dbReference type="ARBA" id="ARBA00022833"/>
    </source>
</evidence>
<evidence type="ECO:0000256" key="18">
    <source>
        <dbReference type="ARBA" id="ARBA00023285"/>
    </source>
</evidence>
<comment type="similarity">
    <text evidence="7">Belongs to the sugar phosphate cyclases superfamily. Dehydroquinate synthase family.</text>
</comment>
<comment type="subcellular location">
    <subcellularLocation>
        <location evidence="5">Cytoplasm</location>
    </subcellularLocation>
    <subcellularLocation>
        <location evidence="4">Plastid</location>
        <location evidence="4">Chloroplast</location>
    </subcellularLocation>
</comment>
<dbReference type="FunFam" id="1.20.1090.10:FF:000002">
    <property type="entry name" value="3-dehydroquinate synthase"/>
    <property type="match status" value="1"/>
</dbReference>
<dbReference type="GO" id="GO:0000166">
    <property type="term" value="F:nucleotide binding"/>
    <property type="evidence" value="ECO:0007669"/>
    <property type="project" value="UniProtKB-KW"/>
</dbReference>
<evidence type="ECO:0000313" key="21">
    <source>
        <dbReference type="EMBL" id="CUS40487.1"/>
    </source>
</evidence>
<evidence type="ECO:0000256" key="6">
    <source>
        <dbReference type="ARBA" id="ARBA00004661"/>
    </source>
</evidence>
<feature type="domain" description="3-dehydroquinate synthase C-terminal" evidence="20">
    <location>
        <begin position="179"/>
        <end position="323"/>
    </location>
</feature>
<comment type="catalytic activity">
    <reaction evidence="1">
        <text>7-phospho-2-dehydro-3-deoxy-D-arabino-heptonate = 3-dehydroquinate + phosphate</text>
        <dbReference type="Rhea" id="RHEA:21968"/>
        <dbReference type="ChEBI" id="CHEBI:32364"/>
        <dbReference type="ChEBI" id="CHEBI:43474"/>
        <dbReference type="ChEBI" id="CHEBI:58394"/>
        <dbReference type="EC" id="4.2.3.4"/>
    </reaction>
</comment>
<dbReference type="GO" id="GO:0008652">
    <property type="term" value="P:amino acid biosynthetic process"/>
    <property type="evidence" value="ECO:0007669"/>
    <property type="project" value="UniProtKB-KW"/>
</dbReference>
<reference evidence="21" key="1">
    <citation type="submission" date="2015-10" db="EMBL/GenBank/DDBJ databases">
        <authorList>
            <person name="Gilbert D.G."/>
        </authorList>
    </citation>
    <scope>NUCLEOTIDE SEQUENCE</scope>
</reference>
<keyword evidence="11" id="KW-0028">Amino-acid biosynthesis</keyword>
<dbReference type="PIRSF" id="PIRSF001455">
    <property type="entry name" value="DHQ_synth"/>
    <property type="match status" value="1"/>
</dbReference>
<dbReference type="Gene3D" id="3.40.50.1970">
    <property type="match status" value="1"/>
</dbReference>
<keyword evidence="14" id="KW-0862">Zinc</keyword>
<keyword evidence="12" id="KW-0479">Metal-binding</keyword>
<dbReference type="SUPFAM" id="SSF56796">
    <property type="entry name" value="Dehydroquinate synthase-like"/>
    <property type="match status" value="1"/>
</dbReference>
<dbReference type="GO" id="GO:0009507">
    <property type="term" value="C:chloroplast"/>
    <property type="evidence" value="ECO:0007669"/>
    <property type="project" value="UniProtKB-SubCell"/>
</dbReference>
<dbReference type="InterPro" id="IPR016037">
    <property type="entry name" value="DHQ_synth_AroB"/>
</dbReference>